<dbReference type="InterPro" id="IPR012870">
    <property type="entry name" value="DUF1666"/>
</dbReference>
<dbReference type="PANTHER" id="PTHR46741:SF4">
    <property type="entry name" value="FINGER FYVE DOMAIN PROTEIN, PUTATIVE (DUF1666)-RELATED"/>
    <property type="match status" value="1"/>
</dbReference>
<sequence>MDYLNFIMMIPSSKLAPFNPLLRFFLPRTLLLKTISLCNMLPVLLPFRIFLHKFLFFAFRLVQHYVFRFQKDDQRDEFLEKNRVLFELSEFQEKGSSEMEMDCENRGKTRNSVLCSVSVETISSFTCGRENFEMGNADSAISLIQSKGRNSGGLKCSGEILDVGSKNNASDVFDSLAEPEVQVFWEDCPPPSDSESVGDSTNSSPKINHDQVDDLSCKEINTEENKQLDSLNKLAQKEEETVNVAEKSTETNLLEKGFILKFDNMYELNYLPDHQDIVHQLEMELKNSRTGGLPTIFEEETETAETIYEKLKYEEVMGEIQKAYKTYAEKMWNLDVLNNQSMHAIGLLQLQYPMPPVSSHNSQNPSLWFGKARRLGTDTRLEFIGDLLRDIELVYVGQVCLSWEILQWQLRKSIDLQRYDSQSIHRYNQVASDFQLFQVMLKRFMEEERFQGNRVENYVQNRCIFRSLLLVPPIKDDGSAEAEGREWEDEDGYSSNFVTETIEKSMCVFYEFLLSDKDDVQSILKLNRKHQIEFQDTENRQLLLASIQAQFQKAERKLKDLMRCRRRCSAEKLRKLEEAGLKLSPEAKFGSFIRMVGKNFGMVVPLLFYVFKNDKGFCNRVSFVDEYRDFLMNWIVLEKQFTLVC</sequence>
<dbReference type="Gramene" id="MELO3C012093.2.1">
    <property type="protein sequence ID" value="MELO3C012093.2.1"/>
    <property type="gene ID" value="MELO3C012093.2"/>
</dbReference>
<evidence type="ECO:0000256" key="1">
    <source>
        <dbReference type="SAM" id="Coils"/>
    </source>
</evidence>
<reference evidence="3" key="1">
    <citation type="submission" date="2023-03" db="UniProtKB">
        <authorList>
            <consortium name="EnsemblPlants"/>
        </authorList>
    </citation>
    <scope>IDENTIFICATION</scope>
</reference>
<evidence type="ECO:0000313" key="3">
    <source>
        <dbReference type="EnsemblPlants" id="MELO3C012093.2.1"/>
    </source>
</evidence>
<evidence type="ECO:0008006" key="4">
    <source>
        <dbReference type="Google" id="ProtNLM"/>
    </source>
</evidence>
<feature type="region of interest" description="Disordered" evidence="2">
    <location>
        <begin position="186"/>
        <end position="210"/>
    </location>
</feature>
<evidence type="ECO:0000256" key="2">
    <source>
        <dbReference type="SAM" id="MobiDB-lite"/>
    </source>
</evidence>
<dbReference type="PANTHER" id="PTHR46741">
    <property type="entry name" value="OS09G0413600 PROTEIN"/>
    <property type="match status" value="1"/>
</dbReference>
<feature type="coiled-coil region" evidence="1">
    <location>
        <begin position="221"/>
        <end position="248"/>
    </location>
</feature>
<organism evidence="3">
    <name type="scientific">Cucumis melo</name>
    <name type="common">Muskmelon</name>
    <dbReference type="NCBI Taxonomy" id="3656"/>
    <lineage>
        <taxon>Eukaryota</taxon>
        <taxon>Viridiplantae</taxon>
        <taxon>Streptophyta</taxon>
        <taxon>Embryophyta</taxon>
        <taxon>Tracheophyta</taxon>
        <taxon>Spermatophyta</taxon>
        <taxon>Magnoliopsida</taxon>
        <taxon>eudicotyledons</taxon>
        <taxon>Gunneridae</taxon>
        <taxon>Pentapetalae</taxon>
        <taxon>rosids</taxon>
        <taxon>fabids</taxon>
        <taxon>Cucurbitales</taxon>
        <taxon>Cucurbitaceae</taxon>
        <taxon>Benincaseae</taxon>
        <taxon>Cucumis</taxon>
    </lineage>
</organism>
<keyword evidence="1" id="KW-0175">Coiled coil</keyword>
<dbReference type="Pfam" id="PF07891">
    <property type="entry name" value="DUF1666"/>
    <property type="match status" value="1"/>
</dbReference>
<dbReference type="EnsemblPlants" id="MELO3C012093.2.1">
    <property type="protein sequence ID" value="MELO3C012093.2.1"/>
    <property type="gene ID" value="MELO3C012093.2"/>
</dbReference>
<accession>A0A9I9D298</accession>
<proteinExistence type="predicted"/>
<dbReference type="AlphaFoldDB" id="A0A9I9D298"/>
<protein>
    <recommendedName>
        <fullName evidence="4">Ribosomal protein L34Ae</fullName>
    </recommendedName>
</protein>
<feature type="compositionally biased region" description="Polar residues" evidence="2">
    <location>
        <begin position="193"/>
        <end position="206"/>
    </location>
</feature>
<name>A0A9I9D298_CUCME</name>